<gene>
    <name evidence="8" type="ORF">F4V44_17580</name>
</gene>
<feature type="transmembrane region" description="Helical" evidence="7">
    <location>
        <begin position="12"/>
        <end position="29"/>
    </location>
</feature>
<proteinExistence type="inferred from homology"/>
<evidence type="ECO:0000313" key="8">
    <source>
        <dbReference type="EMBL" id="KAA9021785.1"/>
    </source>
</evidence>
<name>A0A5J5HLZ4_9BACI</name>
<dbReference type="PANTHER" id="PTHR33884:SF3">
    <property type="entry name" value="UPF0410 PROTEIN YMGE"/>
    <property type="match status" value="1"/>
</dbReference>
<keyword evidence="6 7" id="KW-0472">Membrane</keyword>
<dbReference type="InterPro" id="IPR007341">
    <property type="entry name" value="Transgly_assoc"/>
</dbReference>
<dbReference type="Proteomes" id="UP000326671">
    <property type="component" value="Unassembled WGS sequence"/>
</dbReference>
<keyword evidence="4 7" id="KW-0812">Transmembrane</keyword>
<comment type="subcellular location">
    <subcellularLocation>
        <location evidence="1">Cell membrane</location>
        <topology evidence="1">Multi-pass membrane protein</topology>
    </subcellularLocation>
</comment>
<organism evidence="8 9">
    <name type="scientific">Niallia endozanthoxylica</name>
    <dbReference type="NCBI Taxonomy" id="2036016"/>
    <lineage>
        <taxon>Bacteria</taxon>
        <taxon>Bacillati</taxon>
        <taxon>Bacillota</taxon>
        <taxon>Bacilli</taxon>
        <taxon>Bacillales</taxon>
        <taxon>Bacillaceae</taxon>
        <taxon>Niallia</taxon>
    </lineage>
</organism>
<evidence type="ECO:0000256" key="1">
    <source>
        <dbReference type="ARBA" id="ARBA00004651"/>
    </source>
</evidence>
<sequence>MISKRSFCKVSASALILSIIVSLVIGYVAEKLVPFDMPGGVIGSIIAGFVGAWIGHGLFGAWGPAIGGFYFIPALIGAVIVVVIFGLISEIF</sequence>
<evidence type="ECO:0000256" key="2">
    <source>
        <dbReference type="ARBA" id="ARBA00011006"/>
    </source>
</evidence>
<keyword evidence="5 7" id="KW-1133">Transmembrane helix</keyword>
<reference evidence="8 9" key="1">
    <citation type="submission" date="2019-09" db="EMBL/GenBank/DDBJ databases">
        <title>Whole genome sequences of isolates from the Mars Exploration Rovers.</title>
        <authorList>
            <person name="Seuylemezian A."/>
            <person name="Vaishampayan P."/>
        </authorList>
    </citation>
    <scope>NUCLEOTIDE SEQUENCE [LARGE SCALE GENOMIC DNA]</scope>
    <source>
        <strain evidence="8 9">MER_TA_151</strain>
    </source>
</reference>
<keyword evidence="3" id="KW-1003">Cell membrane</keyword>
<dbReference type="EMBL" id="VYKL01000026">
    <property type="protein sequence ID" value="KAA9021785.1"/>
    <property type="molecule type" value="Genomic_DNA"/>
</dbReference>
<evidence type="ECO:0000256" key="3">
    <source>
        <dbReference type="ARBA" id="ARBA00022475"/>
    </source>
</evidence>
<evidence type="ECO:0000256" key="7">
    <source>
        <dbReference type="SAM" id="Phobius"/>
    </source>
</evidence>
<keyword evidence="9" id="KW-1185">Reference proteome</keyword>
<accession>A0A5J5HLZ4</accession>
<protein>
    <submittedName>
        <fullName evidence="8">GlsB/YeaQ/YmgE family stress response membrane protein</fullName>
    </submittedName>
</protein>
<evidence type="ECO:0000256" key="4">
    <source>
        <dbReference type="ARBA" id="ARBA00022692"/>
    </source>
</evidence>
<feature type="transmembrane region" description="Helical" evidence="7">
    <location>
        <begin position="69"/>
        <end position="88"/>
    </location>
</feature>
<comment type="caution">
    <text evidence="8">The sequence shown here is derived from an EMBL/GenBank/DDBJ whole genome shotgun (WGS) entry which is preliminary data.</text>
</comment>
<comment type="similarity">
    <text evidence="2">Belongs to the UPF0410 family.</text>
</comment>
<dbReference type="RefSeq" id="WP_150441311.1">
    <property type="nucleotide sequence ID" value="NZ_VYKL01000026.1"/>
</dbReference>
<dbReference type="AlphaFoldDB" id="A0A5J5HLZ4"/>
<evidence type="ECO:0000313" key="9">
    <source>
        <dbReference type="Proteomes" id="UP000326671"/>
    </source>
</evidence>
<evidence type="ECO:0000256" key="5">
    <source>
        <dbReference type="ARBA" id="ARBA00022989"/>
    </source>
</evidence>
<dbReference type="OrthoDB" id="1632160at2"/>
<dbReference type="GO" id="GO:0005886">
    <property type="term" value="C:plasma membrane"/>
    <property type="evidence" value="ECO:0007669"/>
    <property type="project" value="UniProtKB-SubCell"/>
</dbReference>
<dbReference type="PANTHER" id="PTHR33884">
    <property type="entry name" value="UPF0410 PROTEIN YMGE"/>
    <property type="match status" value="1"/>
</dbReference>
<dbReference type="Pfam" id="PF04226">
    <property type="entry name" value="Transgly_assoc"/>
    <property type="match status" value="1"/>
</dbReference>
<evidence type="ECO:0000256" key="6">
    <source>
        <dbReference type="ARBA" id="ARBA00023136"/>
    </source>
</evidence>
<feature type="transmembrane region" description="Helical" evidence="7">
    <location>
        <begin position="41"/>
        <end position="62"/>
    </location>
</feature>